<evidence type="ECO:0000313" key="2">
    <source>
        <dbReference type="Proteomes" id="UP000183832"/>
    </source>
</evidence>
<protein>
    <submittedName>
        <fullName evidence="1">CLUMA_CG001769, isoform A</fullName>
    </submittedName>
</protein>
<keyword evidence="2" id="KW-1185">Reference proteome</keyword>
<proteinExistence type="predicted"/>
<reference evidence="1 2" key="1">
    <citation type="submission" date="2015-04" db="EMBL/GenBank/DDBJ databases">
        <authorList>
            <person name="Syromyatnikov M.Y."/>
            <person name="Popov V.N."/>
        </authorList>
    </citation>
    <scope>NUCLEOTIDE SEQUENCE [LARGE SCALE GENOMIC DNA]</scope>
</reference>
<dbReference type="Proteomes" id="UP000183832">
    <property type="component" value="Unassembled WGS sequence"/>
</dbReference>
<dbReference type="EMBL" id="CVRI01000006">
    <property type="protein sequence ID" value="CRK87983.1"/>
    <property type="molecule type" value="Genomic_DNA"/>
</dbReference>
<gene>
    <name evidence="1" type="ORF">CLUMA_CG001769</name>
</gene>
<organism evidence="1 2">
    <name type="scientific">Clunio marinus</name>
    <dbReference type="NCBI Taxonomy" id="568069"/>
    <lineage>
        <taxon>Eukaryota</taxon>
        <taxon>Metazoa</taxon>
        <taxon>Ecdysozoa</taxon>
        <taxon>Arthropoda</taxon>
        <taxon>Hexapoda</taxon>
        <taxon>Insecta</taxon>
        <taxon>Pterygota</taxon>
        <taxon>Neoptera</taxon>
        <taxon>Endopterygota</taxon>
        <taxon>Diptera</taxon>
        <taxon>Nematocera</taxon>
        <taxon>Chironomoidea</taxon>
        <taxon>Chironomidae</taxon>
        <taxon>Clunio</taxon>
    </lineage>
</organism>
<sequence length="71" mass="8061">MKLFEYDVGGCKQEALKSNNVYIYVSGGVIKWRMGKCGNAQEKSFESDEKQLFAFGIKKFLLLVAFKDSNL</sequence>
<dbReference type="AlphaFoldDB" id="A0A1J1HIW7"/>
<name>A0A1J1HIW7_9DIPT</name>
<accession>A0A1J1HIW7</accession>
<evidence type="ECO:0000313" key="1">
    <source>
        <dbReference type="EMBL" id="CRK87983.1"/>
    </source>
</evidence>